<comment type="caution">
    <text evidence="4">The sequence shown here is derived from an EMBL/GenBank/DDBJ whole genome shotgun (WGS) entry which is preliminary data.</text>
</comment>
<proteinExistence type="inferred from homology"/>
<dbReference type="EMBL" id="CAJHUB010000771">
    <property type="protein sequence ID" value="CAD7690589.1"/>
    <property type="molecule type" value="Genomic_DNA"/>
</dbReference>
<reference evidence="4" key="1">
    <citation type="submission" date="2020-12" db="EMBL/GenBank/DDBJ databases">
        <authorList>
            <consortium name="Molecular Ecology Group"/>
        </authorList>
    </citation>
    <scope>NUCLEOTIDE SEQUENCE</scope>
    <source>
        <strain evidence="4">TBG_1078</strain>
    </source>
</reference>
<dbReference type="Proteomes" id="UP000645828">
    <property type="component" value="Unassembled WGS sequence"/>
</dbReference>
<dbReference type="AlphaFoldDB" id="A0A811ZPE1"/>
<evidence type="ECO:0000313" key="5">
    <source>
        <dbReference type="Proteomes" id="UP000645828"/>
    </source>
</evidence>
<dbReference type="InterPro" id="IPR001971">
    <property type="entry name" value="Ribosomal_uS11"/>
</dbReference>
<dbReference type="Pfam" id="PF00411">
    <property type="entry name" value="Ribosomal_S11"/>
    <property type="match status" value="1"/>
</dbReference>
<dbReference type="SUPFAM" id="SSF53137">
    <property type="entry name" value="Translational machinery components"/>
    <property type="match status" value="1"/>
</dbReference>
<comment type="similarity">
    <text evidence="1">Belongs to the universal ribosomal protein uS11 family.</text>
</comment>
<keyword evidence="5" id="KW-1185">Reference proteome</keyword>
<sequence length="94" mass="10578">METICHVTGGMKVKADPDESSPYAAMLAAQDVTKEMEQDPWTWVLVALRALACSGVKIWWIEDVSHIPSNSTRRKRGLLQSLSMNRSPQVIVFY</sequence>
<keyword evidence="3" id="KW-0687">Ribonucleoprotein</keyword>
<evidence type="ECO:0000256" key="3">
    <source>
        <dbReference type="ARBA" id="ARBA00023274"/>
    </source>
</evidence>
<dbReference type="Gene3D" id="3.30.420.80">
    <property type="entry name" value="Ribosomal protein S11"/>
    <property type="match status" value="1"/>
</dbReference>
<keyword evidence="2" id="KW-0689">Ribosomal protein</keyword>
<gene>
    <name evidence="4" type="ORF">NYPRO_LOCUS23383</name>
</gene>
<organism evidence="4 5">
    <name type="scientific">Nyctereutes procyonoides</name>
    <name type="common">Raccoon dog</name>
    <name type="synonym">Canis procyonoides</name>
    <dbReference type="NCBI Taxonomy" id="34880"/>
    <lineage>
        <taxon>Eukaryota</taxon>
        <taxon>Metazoa</taxon>
        <taxon>Chordata</taxon>
        <taxon>Craniata</taxon>
        <taxon>Vertebrata</taxon>
        <taxon>Euteleostomi</taxon>
        <taxon>Mammalia</taxon>
        <taxon>Eutheria</taxon>
        <taxon>Laurasiatheria</taxon>
        <taxon>Carnivora</taxon>
        <taxon>Caniformia</taxon>
        <taxon>Canidae</taxon>
        <taxon>Nyctereutes</taxon>
    </lineage>
</organism>
<evidence type="ECO:0000313" key="4">
    <source>
        <dbReference type="EMBL" id="CAD7690589.1"/>
    </source>
</evidence>
<evidence type="ECO:0000256" key="2">
    <source>
        <dbReference type="ARBA" id="ARBA00022980"/>
    </source>
</evidence>
<evidence type="ECO:0000256" key="1">
    <source>
        <dbReference type="ARBA" id="ARBA00006194"/>
    </source>
</evidence>
<protein>
    <submittedName>
        <fullName evidence="4">(raccoon dog) hypothetical protein</fullName>
    </submittedName>
</protein>
<dbReference type="GO" id="GO:1990904">
    <property type="term" value="C:ribonucleoprotein complex"/>
    <property type="evidence" value="ECO:0007669"/>
    <property type="project" value="UniProtKB-KW"/>
</dbReference>
<accession>A0A811ZPE1</accession>
<dbReference type="GO" id="GO:0006412">
    <property type="term" value="P:translation"/>
    <property type="evidence" value="ECO:0007669"/>
    <property type="project" value="InterPro"/>
</dbReference>
<dbReference type="GO" id="GO:0005840">
    <property type="term" value="C:ribosome"/>
    <property type="evidence" value="ECO:0007669"/>
    <property type="project" value="UniProtKB-KW"/>
</dbReference>
<name>A0A811ZPE1_NYCPR</name>
<dbReference type="PANTHER" id="PTHR11759">
    <property type="entry name" value="40S RIBOSOMAL PROTEIN S14/30S RIBOSOMAL PROTEIN S11"/>
    <property type="match status" value="1"/>
</dbReference>
<dbReference type="InterPro" id="IPR036967">
    <property type="entry name" value="Ribosomal_uS11_sf"/>
</dbReference>
<dbReference type="GO" id="GO:0003735">
    <property type="term" value="F:structural constituent of ribosome"/>
    <property type="evidence" value="ECO:0007669"/>
    <property type="project" value="InterPro"/>
</dbReference>